<dbReference type="InterPro" id="IPR057896">
    <property type="entry name" value="MTRES1_C"/>
</dbReference>
<organism evidence="2 3">
    <name type="scientific">Paramuricea clavata</name>
    <name type="common">Red gorgonian</name>
    <name type="synonym">Violescent sea-whip</name>
    <dbReference type="NCBI Taxonomy" id="317549"/>
    <lineage>
        <taxon>Eukaryota</taxon>
        <taxon>Metazoa</taxon>
        <taxon>Cnidaria</taxon>
        <taxon>Anthozoa</taxon>
        <taxon>Octocorallia</taxon>
        <taxon>Malacalcyonacea</taxon>
        <taxon>Plexauridae</taxon>
        <taxon>Paramuricea</taxon>
    </lineage>
</organism>
<protein>
    <submittedName>
        <fullName evidence="2">PREDICTED: uncharacterized protein C6orf203 homolog</fullName>
    </submittedName>
</protein>
<dbReference type="AlphaFoldDB" id="A0A7D9DK22"/>
<reference evidence="2" key="1">
    <citation type="submission" date="2020-04" db="EMBL/GenBank/DDBJ databases">
        <authorList>
            <person name="Alioto T."/>
            <person name="Alioto T."/>
            <person name="Gomez Garrido J."/>
        </authorList>
    </citation>
    <scope>NUCLEOTIDE SEQUENCE</scope>
    <source>
        <strain evidence="2">A484AB</strain>
    </source>
</reference>
<name>A0A7D9DK22_PARCT</name>
<dbReference type="EMBL" id="CACRXK020001200">
    <property type="protein sequence ID" value="CAB3987593.1"/>
    <property type="molecule type" value="Genomic_DNA"/>
</dbReference>
<dbReference type="OrthoDB" id="4150at2759"/>
<dbReference type="GO" id="GO:0003723">
    <property type="term" value="F:RNA binding"/>
    <property type="evidence" value="ECO:0007669"/>
    <property type="project" value="TreeGrafter"/>
</dbReference>
<dbReference type="PROSITE" id="PS50889">
    <property type="entry name" value="S4"/>
    <property type="match status" value="1"/>
</dbReference>
<dbReference type="PANTHER" id="PTHR13633:SF3">
    <property type="entry name" value="MITOCHONDRIAL TRANSCRIPTION RESCUE FACTOR 1"/>
    <property type="match status" value="1"/>
</dbReference>
<feature type="domain" description="Mitochondrial transcription rescue factor 1 C-terminal" evidence="1">
    <location>
        <begin position="24"/>
        <end position="121"/>
    </location>
</feature>
<evidence type="ECO:0000313" key="2">
    <source>
        <dbReference type="EMBL" id="CAB3987593.1"/>
    </source>
</evidence>
<evidence type="ECO:0000313" key="3">
    <source>
        <dbReference type="Proteomes" id="UP001152795"/>
    </source>
</evidence>
<gene>
    <name evidence="2" type="ORF">PACLA_8A000520</name>
</gene>
<dbReference type="PANTHER" id="PTHR13633">
    <property type="entry name" value="MITOCHONDRIAL TRANSCRIPTION RESCUE FACTOR 1"/>
    <property type="match status" value="1"/>
</dbReference>
<comment type="caution">
    <text evidence="2">The sequence shown here is derived from an EMBL/GenBank/DDBJ whole genome shotgun (WGS) entry which is preliminary data.</text>
</comment>
<dbReference type="Proteomes" id="UP001152795">
    <property type="component" value="Unassembled WGS sequence"/>
</dbReference>
<dbReference type="GO" id="GO:1903108">
    <property type="term" value="P:regulation of mitochondrial transcription"/>
    <property type="evidence" value="ECO:0007669"/>
    <property type="project" value="TreeGrafter"/>
</dbReference>
<accession>A0A7D9DK22</accession>
<dbReference type="GO" id="GO:0005739">
    <property type="term" value="C:mitochondrion"/>
    <property type="evidence" value="ECO:0007669"/>
    <property type="project" value="TreeGrafter"/>
</dbReference>
<dbReference type="CDD" id="cd00165">
    <property type="entry name" value="S4"/>
    <property type="match status" value="1"/>
</dbReference>
<sequence length="136" mass="15179">MKVVLGCRFYSNQSDNDNSGKLIQLVVTSLRVDRVAASGLGIARRKIDHSLLAGKIFLNEEQVTKKSQQVVEGDIIKRISETQPSKDKIKFGQVKVVSIGDLTKKGNYRVDLLRNKSLSLPVQLFWNNHKTSTPQG</sequence>
<keyword evidence="3" id="KW-1185">Reference proteome</keyword>
<evidence type="ECO:0000259" key="1">
    <source>
        <dbReference type="Pfam" id="PF25818"/>
    </source>
</evidence>
<proteinExistence type="predicted"/>
<dbReference type="Pfam" id="PF25818">
    <property type="entry name" value="MTRES1_C"/>
    <property type="match status" value="1"/>
</dbReference>
<dbReference type="SUPFAM" id="SSF55174">
    <property type="entry name" value="Alpha-L RNA-binding motif"/>
    <property type="match status" value="1"/>
</dbReference>